<dbReference type="InterPro" id="IPR000847">
    <property type="entry name" value="LysR_HTH_N"/>
</dbReference>
<evidence type="ECO:0000256" key="3">
    <source>
        <dbReference type="ARBA" id="ARBA00023125"/>
    </source>
</evidence>
<dbReference type="Gene3D" id="3.40.190.290">
    <property type="match status" value="1"/>
</dbReference>
<dbReference type="Pfam" id="PF03466">
    <property type="entry name" value="LysR_substrate"/>
    <property type="match status" value="1"/>
</dbReference>
<evidence type="ECO:0000256" key="2">
    <source>
        <dbReference type="ARBA" id="ARBA00023015"/>
    </source>
</evidence>
<dbReference type="InterPro" id="IPR005119">
    <property type="entry name" value="LysR_subst-bd"/>
</dbReference>
<dbReference type="RefSeq" id="WP_105941831.1">
    <property type="nucleotide sequence ID" value="NZ_CP027433.1"/>
</dbReference>
<dbReference type="InterPro" id="IPR036390">
    <property type="entry name" value="WH_DNA-bd_sf"/>
</dbReference>
<dbReference type="SUPFAM" id="SSF46785">
    <property type="entry name" value="Winged helix' DNA-binding domain"/>
    <property type="match status" value="1"/>
</dbReference>
<dbReference type="KEGG" id="git:C6V83_07255"/>
<feature type="domain" description="HTH lysR-type" evidence="5">
    <location>
        <begin position="14"/>
        <end position="71"/>
    </location>
</feature>
<evidence type="ECO:0000256" key="1">
    <source>
        <dbReference type="ARBA" id="ARBA00009437"/>
    </source>
</evidence>
<dbReference type="Pfam" id="PF00126">
    <property type="entry name" value="HTH_1"/>
    <property type="match status" value="1"/>
</dbReference>
<dbReference type="EMBL" id="CP027433">
    <property type="protein sequence ID" value="AVM00100.1"/>
    <property type="molecule type" value="Genomic_DNA"/>
</dbReference>
<dbReference type="InterPro" id="IPR058163">
    <property type="entry name" value="LysR-type_TF_proteobact-type"/>
</dbReference>
<protein>
    <submittedName>
        <fullName evidence="6">LysR family transcriptional regulator</fullName>
    </submittedName>
</protein>
<dbReference type="PROSITE" id="PS50931">
    <property type="entry name" value="HTH_LYSR"/>
    <property type="match status" value="1"/>
</dbReference>
<dbReference type="PANTHER" id="PTHR30537">
    <property type="entry name" value="HTH-TYPE TRANSCRIPTIONAL REGULATOR"/>
    <property type="match status" value="1"/>
</dbReference>
<dbReference type="Gene3D" id="1.10.10.10">
    <property type="entry name" value="Winged helix-like DNA-binding domain superfamily/Winged helix DNA-binding domain"/>
    <property type="match status" value="1"/>
</dbReference>
<proteinExistence type="inferred from homology"/>
<keyword evidence="2" id="KW-0805">Transcription regulation</keyword>
<name>A0A2S0KEI5_9ACTN</name>
<keyword evidence="7" id="KW-1185">Reference proteome</keyword>
<dbReference type="AlphaFoldDB" id="A0A2S0KEI5"/>
<dbReference type="GO" id="GO:0043565">
    <property type="term" value="F:sequence-specific DNA binding"/>
    <property type="evidence" value="ECO:0007669"/>
    <property type="project" value="TreeGrafter"/>
</dbReference>
<dbReference type="PANTHER" id="PTHR30537:SF3">
    <property type="entry name" value="TRANSCRIPTIONAL REGULATORY PROTEIN"/>
    <property type="match status" value="1"/>
</dbReference>
<gene>
    <name evidence="6" type="ORF">C6V83_07255</name>
</gene>
<evidence type="ECO:0000313" key="6">
    <source>
        <dbReference type="EMBL" id="AVM00100.1"/>
    </source>
</evidence>
<sequence length="311" mass="33293">MPPPPRAPVDPRSIRADDLRYLLTVARARNRASAAAELGVDASTVTRRIRALERALGTRLLQQGAAGWSLTERGRAVAESAHPIEAAVERAVGAVAGGDQHLLRGNARVTAPDAFGACFVAPAMVRLRAAHPDLTVELLTATRELNLHQSGFDVAITLGVPANARLVSEPVSDYSLGLYAAQHYLAEHGTPETLDEIRSHPLIWYVDSLLQVGELDLDKHLPGVTPTLMSTNVFAQVAATRCGGGVGLLPAFVADRHGDLQRILPRAVDVRLTFSLAARRDRLASPTVLAIRDAVRAEVAGRRDELLPAVD</sequence>
<organism evidence="6 7">
    <name type="scientific">Gordonia iterans</name>
    <dbReference type="NCBI Taxonomy" id="1004901"/>
    <lineage>
        <taxon>Bacteria</taxon>
        <taxon>Bacillati</taxon>
        <taxon>Actinomycetota</taxon>
        <taxon>Actinomycetes</taxon>
        <taxon>Mycobacteriales</taxon>
        <taxon>Gordoniaceae</taxon>
        <taxon>Gordonia</taxon>
    </lineage>
</organism>
<dbReference type="OrthoDB" id="570111at2"/>
<reference evidence="6 7" key="1">
    <citation type="submission" date="2018-03" db="EMBL/GenBank/DDBJ databases">
        <title>Characteristics and genome of n-alkane degrading marine bacteria Gordonia iterans isolated from crude oil contaminated in Tae-an, South Korea.</title>
        <authorList>
            <person name="Lee S.-S."/>
            <person name="Kim H."/>
        </authorList>
    </citation>
    <scope>NUCLEOTIDE SEQUENCE [LARGE SCALE GENOMIC DNA]</scope>
    <source>
        <strain evidence="6 7">Co17</strain>
    </source>
</reference>
<evidence type="ECO:0000259" key="5">
    <source>
        <dbReference type="PROSITE" id="PS50931"/>
    </source>
</evidence>
<comment type="similarity">
    <text evidence="1">Belongs to the LysR transcriptional regulatory family.</text>
</comment>
<keyword evidence="4" id="KW-0804">Transcription</keyword>
<dbReference type="GO" id="GO:0006351">
    <property type="term" value="P:DNA-templated transcription"/>
    <property type="evidence" value="ECO:0007669"/>
    <property type="project" value="TreeGrafter"/>
</dbReference>
<dbReference type="InterPro" id="IPR036388">
    <property type="entry name" value="WH-like_DNA-bd_sf"/>
</dbReference>
<evidence type="ECO:0000256" key="4">
    <source>
        <dbReference type="ARBA" id="ARBA00023163"/>
    </source>
</evidence>
<dbReference type="SUPFAM" id="SSF53850">
    <property type="entry name" value="Periplasmic binding protein-like II"/>
    <property type="match status" value="1"/>
</dbReference>
<dbReference type="GO" id="GO:0003700">
    <property type="term" value="F:DNA-binding transcription factor activity"/>
    <property type="evidence" value="ECO:0007669"/>
    <property type="project" value="InterPro"/>
</dbReference>
<evidence type="ECO:0000313" key="7">
    <source>
        <dbReference type="Proteomes" id="UP000239814"/>
    </source>
</evidence>
<dbReference type="Proteomes" id="UP000239814">
    <property type="component" value="Chromosome"/>
</dbReference>
<accession>A0A2S0KEI5</accession>
<keyword evidence="3" id="KW-0238">DNA-binding</keyword>